<sequence length="173" mass="19467">MLIFYRFIPFLAGLLCAAALGLAIVAPDWFLPAMGALLLALAFLYARLIDLPKHDFGFWNFLLTPLLFTLSAGFFFVFLEDASSMFILLGVLAALHLIYAEHLFYYFHRPSEYRVYTIERVSLVLSIATMFLLSSSLFGLMIFVQVPLWVPAAISLSPRARRCSSCRSCSAFS</sequence>
<dbReference type="EMBL" id="LCRN01000049">
    <property type="protein sequence ID" value="KKW35117.1"/>
    <property type="molecule type" value="Genomic_DNA"/>
</dbReference>
<proteinExistence type="predicted"/>
<dbReference type="Proteomes" id="UP000033865">
    <property type="component" value="Unassembled WGS sequence"/>
</dbReference>
<keyword evidence="1" id="KW-0472">Membrane</keyword>
<accession>A0A0G2A2R0</accession>
<keyword evidence="1" id="KW-1133">Transmembrane helix</keyword>
<feature type="transmembrane region" description="Helical" evidence="1">
    <location>
        <begin position="85"/>
        <end position="108"/>
    </location>
</feature>
<name>A0A0G2A2R0_9BACT</name>
<gene>
    <name evidence="2" type="ORF">UY82_C0049G0002</name>
</gene>
<evidence type="ECO:0000313" key="2">
    <source>
        <dbReference type="EMBL" id="KKW35117.1"/>
    </source>
</evidence>
<comment type="caution">
    <text evidence="2">The sequence shown here is derived from an EMBL/GenBank/DDBJ whole genome shotgun (WGS) entry which is preliminary data.</text>
</comment>
<evidence type="ECO:0000313" key="3">
    <source>
        <dbReference type="Proteomes" id="UP000033865"/>
    </source>
</evidence>
<feature type="transmembrane region" description="Helical" evidence="1">
    <location>
        <begin position="120"/>
        <end position="144"/>
    </location>
</feature>
<dbReference type="AlphaFoldDB" id="A0A0G2A2R0"/>
<organism evidence="2 3">
    <name type="scientific">Candidatus Uhrbacteria bacterium GW2011_GWC2_53_7</name>
    <dbReference type="NCBI Taxonomy" id="1618986"/>
    <lineage>
        <taxon>Bacteria</taxon>
        <taxon>Candidatus Uhriibacteriota</taxon>
    </lineage>
</organism>
<reference evidence="2 3" key="1">
    <citation type="journal article" date="2015" name="Nature">
        <title>rRNA introns, odd ribosomes, and small enigmatic genomes across a large radiation of phyla.</title>
        <authorList>
            <person name="Brown C.T."/>
            <person name="Hug L.A."/>
            <person name="Thomas B.C."/>
            <person name="Sharon I."/>
            <person name="Castelle C.J."/>
            <person name="Singh A."/>
            <person name="Wilkins M.J."/>
            <person name="Williams K.H."/>
            <person name="Banfield J.F."/>
        </authorList>
    </citation>
    <scope>NUCLEOTIDE SEQUENCE [LARGE SCALE GENOMIC DNA]</scope>
</reference>
<keyword evidence="1" id="KW-0812">Transmembrane</keyword>
<protein>
    <submittedName>
        <fullName evidence="2">Uncharacterized protein</fullName>
    </submittedName>
</protein>
<feature type="transmembrane region" description="Helical" evidence="1">
    <location>
        <begin position="56"/>
        <end position="79"/>
    </location>
</feature>
<feature type="transmembrane region" description="Helical" evidence="1">
    <location>
        <begin position="33"/>
        <end position="49"/>
    </location>
</feature>
<evidence type="ECO:0000256" key="1">
    <source>
        <dbReference type="SAM" id="Phobius"/>
    </source>
</evidence>